<name>M7NJV7_9MICC</name>
<reference evidence="1 2" key="1">
    <citation type="journal article" date="2013" name="Genome Announc.">
        <title>Draft Genome Sequence of Arthrobacter gangotriensis Strain Lz1yT, Isolated from a Penguin Rookery Soil Sample Collected in Antarctica, near the Indian Station Dakshin Gangotri.</title>
        <authorList>
            <person name="Shivaji S."/>
            <person name="Ara S."/>
            <person name="Bandi S."/>
            <person name="Singh A."/>
            <person name="Kumar Pinnaka A."/>
        </authorList>
    </citation>
    <scope>NUCLEOTIDE SEQUENCE [LARGE SCALE GENOMIC DNA]</scope>
    <source>
        <strain evidence="1 2">Lz1y</strain>
    </source>
</reference>
<dbReference type="EMBL" id="AOCK01000004">
    <property type="protein sequence ID" value="EMQ98803.1"/>
    <property type="molecule type" value="Genomic_DNA"/>
</dbReference>
<dbReference type="AlphaFoldDB" id="M7NJV7"/>
<organism evidence="1 2">
    <name type="scientific">Paeniglutamicibacter gangotriensis Lz1y</name>
    <dbReference type="NCBI Taxonomy" id="1276920"/>
    <lineage>
        <taxon>Bacteria</taxon>
        <taxon>Bacillati</taxon>
        <taxon>Actinomycetota</taxon>
        <taxon>Actinomycetes</taxon>
        <taxon>Micrococcales</taxon>
        <taxon>Micrococcaceae</taxon>
        <taxon>Paeniglutamicibacter</taxon>
    </lineage>
</organism>
<sequence length="80" mass="8489">MAGTATMVVSRTVSVASTMPRSYREAVTTMFWTASSSESYQEWIPHALVTAAISGSGLRISLPASARAASVSPRSVRLIQ</sequence>
<gene>
    <name evidence="1" type="ORF">ADIAG_01560</name>
</gene>
<protein>
    <submittedName>
        <fullName evidence="1">Uncharacterized protein</fullName>
    </submittedName>
</protein>
<comment type="caution">
    <text evidence="1">The sequence shown here is derived from an EMBL/GenBank/DDBJ whole genome shotgun (WGS) entry which is preliminary data.</text>
</comment>
<keyword evidence="2" id="KW-1185">Reference proteome</keyword>
<accession>M7NJV7</accession>
<evidence type="ECO:0000313" key="1">
    <source>
        <dbReference type="EMBL" id="EMQ98803.1"/>
    </source>
</evidence>
<proteinExistence type="predicted"/>
<evidence type="ECO:0000313" key="2">
    <source>
        <dbReference type="Proteomes" id="UP000012015"/>
    </source>
</evidence>
<dbReference type="Proteomes" id="UP000012015">
    <property type="component" value="Unassembled WGS sequence"/>
</dbReference>